<dbReference type="Gene3D" id="3.90.400.10">
    <property type="entry name" value="Oligo-1,6-glucosidase, Domain 2"/>
    <property type="match status" value="1"/>
</dbReference>
<organism evidence="9 10">
    <name type="scientific">Paenibacillus phytohabitans</name>
    <dbReference type="NCBI Taxonomy" id="2654978"/>
    <lineage>
        <taxon>Bacteria</taxon>
        <taxon>Bacillati</taxon>
        <taxon>Bacillota</taxon>
        <taxon>Bacilli</taxon>
        <taxon>Bacillales</taxon>
        <taxon>Paenibacillaceae</taxon>
        <taxon>Paenibacillus</taxon>
    </lineage>
</organism>
<keyword evidence="7" id="KW-0732">Signal</keyword>
<evidence type="ECO:0000256" key="2">
    <source>
        <dbReference type="ARBA" id="ARBA00022801"/>
    </source>
</evidence>
<dbReference type="Pfam" id="PF00128">
    <property type="entry name" value="Alpha-amylase"/>
    <property type="match status" value="1"/>
</dbReference>
<feature type="domain" description="Glycosyl hydrolase family 13 catalytic" evidence="8">
    <location>
        <begin position="90"/>
        <end position="495"/>
    </location>
</feature>
<dbReference type="PANTHER" id="PTHR10357:SF179">
    <property type="entry name" value="NEUTRAL AND BASIC AMINO ACID TRANSPORT PROTEIN RBAT"/>
    <property type="match status" value="1"/>
</dbReference>
<reference evidence="9 10" key="1">
    <citation type="submission" date="2019-10" db="EMBL/GenBank/DDBJ databases">
        <title>Description of Paenibacillus terricola sp. nov.</title>
        <authorList>
            <person name="Carlier A."/>
            <person name="Qi S."/>
        </authorList>
    </citation>
    <scope>NUCLEOTIDE SEQUENCE [LARGE SCALE GENOMIC DNA]</scope>
    <source>
        <strain evidence="9 10">LMG 31459</strain>
    </source>
</reference>
<feature type="compositionally biased region" description="Low complexity" evidence="6">
    <location>
        <begin position="45"/>
        <end position="55"/>
    </location>
</feature>
<dbReference type="Gene3D" id="3.20.20.80">
    <property type="entry name" value="Glycosidases"/>
    <property type="match status" value="1"/>
</dbReference>
<name>A0ABX1Y9Z8_9BACL</name>
<evidence type="ECO:0000313" key="9">
    <source>
        <dbReference type="EMBL" id="NOU77755.1"/>
    </source>
</evidence>
<accession>A0ABX1Y9Z8</accession>
<evidence type="ECO:0000256" key="1">
    <source>
        <dbReference type="ARBA" id="ARBA00008061"/>
    </source>
</evidence>
<sequence length="585" mass="63515">MSRSSSVMPTTRMLHALAITGLAAVLLAGCSSTESTGGNHAAGVSSSQPSSPIHSTEPQSRAGIQNNSAVQPGANPKAAVDEQPSTVFYEIFVRSFYDSDGDGIGDLQGITEKLDYLNDGDPGTHEDLGVGGIWLMPVNPSPSYHGYDVTDYRSINPDYGTLEDMQTLIKEAHKRGIKVIMDLVVNHTSKAHPWFVDSARDPGSPYRSWYIWAEDQKRPVSGTSAAGSGSPWHTLRGSHYMGTFWEGMPDLNFDNPEVRREMKSIGTYWLEQGVDGFRLDAAKHIYEDLLSDKSTATTAKNVAWWQEFRTAMNGVNPQAYIVGEVWENSAVSVGAYLDQAFNSGFNFGLAETLVHSAQTEKDSGAAFTLERTYKLYSQISGGAFTDAIFLTNHDQNRVMSQLENHPDHAAMAAAMLLTLPGNPFIYYGEEIGLLGVKPDEGIREPMKWTPDGGDAGQTSWEPGSNNAANPGADVESQQKRRDSLLVRYRELIQLREEVPALRDGDIRDYPSGNGGIMAYERITAGQQVLVIHNLTGSAQTMQLHSGTGGITYAGILRSVGGKAALGSSGLTLPAYTTVILEYKSE</sequence>
<dbReference type="PANTHER" id="PTHR10357">
    <property type="entry name" value="ALPHA-AMYLASE FAMILY MEMBER"/>
    <property type="match status" value="1"/>
</dbReference>
<keyword evidence="2 5" id="KW-0378">Hydrolase</keyword>
<dbReference type="PROSITE" id="PS51257">
    <property type="entry name" value="PROKAR_LIPOPROTEIN"/>
    <property type="match status" value="1"/>
</dbReference>
<dbReference type="PRINTS" id="PR00110">
    <property type="entry name" value="ALPHAAMYLASE"/>
</dbReference>
<evidence type="ECO:0000256" key="3">
    <source>
        <dbReference type="ARBA" id="ARBA00023295"/>
    </source>
</evidence>
<dbReference type="EMBL" id="WHOB01000016">
    <property type="protein sequence ID" value="NOU77755.1"/>
    <property type="molecule type" value="Genomic_DNA"/>
</dbReference>
<feature type="signal peptide" evidence="7">
    <location>
        <begin position="1"/>
        <end position="28"/>
    </location>
</feature>
<dbReference type="SUPFAM" id="SSF51011">
    <property type="entry name" value="Glycosyl hydrolase domain"/>
    <property type="match status" value="1"/>
</dbReference>
<feature type="region of interest" description="Disordered" evidence="6">
    <location>
        <begin position="36"/>
        <end position="80"/>
    </location>
</feature>
<evidence type="ECO:0000256" key="7">
    <source>
        <dbReference type="SAM" id="SignalP"/>
    </source>
</evidence>
<dbReference type="EC" id="3.2.1.1" evidence="5"/>
<dbReference type="InterPro" id="IPR017853">
    <property type="entry name" value="GH"/>
</dbReference>
<dbReference type="SMART" id="SM00642">
    <property type="entry name" value="Aamy"/>
    <property type="match status" value="1"/>
</dbReference>
<feature type="compositionally biased region" description="Polar residues" evidence="6">
    <location>
        <begin position="56"/>
        <end position="70"/>
    </location>
</feature>
<dbReference type="Proteomes" id="UP000596857">
    <property type="component" value="Unassembled WGS sequence"/>
</dbReference>
<feature type="compositionally biased region" description="Polar residues" evidence="6">
    <location>
        <begin position="456"/>
        <end position="468"/>
    </location>
</feature>
<protein>
    <recommendedName>
        <fullName evidence="5">Alpha-amylase</fullName>
        <ecNumber evidence="5">3.2.1.1</ecNumber>
    </recommendedName>
</protein>
<evidence type="ECO:0000259" key="8">
    <source>
        <dbReference type="SMART" id="SM00642"/>
    </source>
</evidence>
<dbReference type="InterPro" id="IPR045857">
    <property type="entry name" value="O16G_dom_2"/>
</dbReference>
<gene>
    <name evidence="9" type="ORF">GC101_02565</name>
</gene>
<evidence type="ECO:0000256" key="6">
    <source>
        <dbReference type="SAM" id="MobiDB-lite"/>
    </source>
</evidence>
<dbReference type="InterPro" id="IPR006047">
    <property type="entry name" value="GH13_cat_dom"/>
</dbReference>
<dbReference type="Pfam" id="PF23915">
    <property type="entry name" value="SusG_C"/>
    <property type="match status" value="1"/>
</dbReference>
<keyword evidence="3 5" id="KW-0326">Glycosidase</keyword>
<dbReference type="RefSeq" id="WP_246354133.1">
    <property type="nucleotide sequence ID" value="NZ_WHOB01000016.1"/>
</dbReference>
<keyword evidence="10" id="KW-1185">Reference proteome</keyword>
<proteinExistence type="inferred from homology"/>
<evidence type="ECO:0000256" key="5">
    <source>
        <dbReference type="RuleBase" id="RU361134"/>
    </source>
</evidence>
<evidence type="ECO:0000256" key="4">
    <source>
        <dbReference type="RuleBase" id="RU003615"/>
    </source>
</evidence>
<comment type="similarity">
    <text evidence="1 4">Belongs to the glycosyl hydrolase 13 family.</text>
</comment>
<comment type="catalytic activity">
    <reaction evidence="5">
        <text>Endohydrolysis of (1-&gt;4)-alpha-D-glucosidic linkages in polysaccharides containing three or more (1-&gt;4)-alpha-linked D-glucose units.</text>
        <dbReference type="EC" id="3.2.1.1"/>
    </reaction>
</comment>
<evidence type="ECO:0000313" key="10">
    <source>
        <dbReference type="Proteomes" id="UP000596857"/>
    </source>
</evidence>
<dbReference type="InterPro" id="IPR056300">
    <property type="entry name" value="SusG-like_C"/>
</dbReference>
<feature type="region of interest" description="Disordered" evidence="6">
    <location>
        <begin position="445"/>
        <end position="479"/>
    </location>
</feature>
<comment type="caution">
    <text evidence="9">The sequence shown here is derived from an EMBL/GenBank/DDBJ whole genome shotgun (WGS) entry which is preliminary data.</text>
</comment>
<feature type="chain" id="PRO_5045775389" description="Alpha-amylase" evidence="7">
    <location>
        <begin position="29"/>
        <end position="585"/>
    </location>
</feature>
<dbReference type="InterPro" id="IPR006046">
    <property type="entry name" value="Alpha_amylase"/>
</dbReference>
<dbReference type="Gene3D" id="2.60.40.1180">
    <property type="entry name" value="Golgi alpha-mannosidase II"/>
    <property type="match status" value="1"/>
</dbReference>
<dbReference type="SUPFAM" id="SSF51445">
    <property type="entry name" value="(Trans)glycosidases"/>
    <property type="match status" value="1"/>
</dbReference>
<dbReference type="InterPro" id="IPR013780">
    <property type="entry name" value="Glyco_hydro_b"/>
</dbReference>
<dbReference type="CDD" id="cd11316">
    <property type="entry name" value="AmyAc_bac2_AmyA"/>
    <property type="match status" value="1"/>
</dbReference>
<keyword evidence="5" id="KW-0119">Carbohydrate metabolism</keyword>